<evidence type="ECO:0000256" key="1">
    <source>
        <dbReference type="SAM" id="MobiDB-lite"/>
    </source>
</evidence>
<dbReference type="AlphaFoldDB" id="A0A2U3DUH9"/>
<comment type="caution">
    <text evidence="2">The sequence shown here is derived from an EMBL/GenBank/DDBJ whole genome shotgun (WGS) entry which is preliminary data.</text>
</comment>
<dbReference type="EMBL" id="LCWV01000029">
    <property type="protein sequence ID" value="PWI65913.1"/>
    <property type="molecule type" value="Genomic_DNA"/>
</dbReference>
<feature type="region of interest" description="Disordered" evidence="1">
    <location>
        <begin position="212"/>
        <end position="236"/>
    </location>
</feature>
<sequence>MGKDDSMQQCRDKLFDGEWRDRRQELEICLWRVSCDGTPPINTGGEGPRLTPSIIGEGASQPARYNRAERDGTSQFRRTWHPNLMYRAADAILRNAQLVRSVASASGLLAPVWQPRAGQGQQASPQSRDTNTCTSRGDATWLWPCVQCGVQLDALAGPRDTVARRGACESKAVAGEPETHHWRTAPTQCCRLAASIVLVVVRLQKQLPPLTGWQKTTDPRRKNMNMEGARWKQAEV</sequence>
<accession>A0A2U3DUH9</accession>
<proteinExistence type="predicted"/>
<evidence type="ECO:0000313" key="3">
    <source>
        <dbReference type="Proteomes" id="UP000245956"/>
    </source>
</evidence>
<gene>
    <name evidence="2" type="ORF">PCL_05641</name>
</gene>
<evidence type="ECO:0000313" key="2">
    <source>
        <dbReference type="EMBL" id="PWI65913.1"/>
    </source>
</evidence>
<name>A0A2U3DUH9_PURLI</name>
<organism evidence="2 3">
    <name type="scientific">Purpureocillium lilacinum</name>
    <name type="common">Paecilomyces lilacinus</name>
    <dbReference type="NCBI Taxonomy" id="33203"/>
    <lineage>
        <taxon>Eukaryota</taxon>
        <taxon>Fungi</taxon>
        <taxon>Dikarya</taxon>
        <taxon>Ascomycota</taxon>
        <taxon>Pezizomycotina</taxon>
        <taxon>Sordariomycetes</taxon>
        <taxon>Hypocreomycetidae</taxon>
        <taxon>Hypocreales</taxon>
        <taxon>Ophiocordycipitaceae</taxon>
        <taxon>Purpureocillium</taxon>
    </lineage>
</organism>
<dbReference type="Proteomes" id="UP000245956">
    <property type="component" value="Unassembled WGS sequence"/>
</dbReference>
<protein>
    <submittedName>
        <fullName evidence="2">Uncharacterized protein</fullName>
    </submittedName>
</protein>
<reference evidence="2 3" key="1">
    <citation type="journal article" date="2016" name="Front. Microbiol.">
        <title>Genome and transcriptome sequences reveal the specific parasitism of the nematophagous Purpureocillium lilacinum 36-1.</title>
        <authorList>
            <person name="Xie J."/>
            <person name="Li S."/>
            <person name="Mo C."/>
            <person name="Xiao X."/>
            <person name="Peng D."/>
            <person name="Wang G."/>
            <person name="Xiao Y."/>
        </authorList>
    </citation>
    <scope>NUCLEOTIDE SEQUENCE [LARGE SCALE GENOMIC DNA]</scope>
    <source>
        <strain evidence="2 3">36-1</strain>
    </source>
</reference>